<accession>A0A8H7IPF6</accession>
<dbReference type="Gene3D" id="3.50.4.10">
    <property type="entry name" value="Hepatocyte Growth Factor"/>
    <property type="match status" value="1"/>
</dbReference>
<dbReference type="EMBL" id="MDYX01000024">
    <property type="protein sequence ID" value="KAF9629579.1"/>
    <property type="molecule type" value="Genomic_DNA"/>
</dbReference>
<name>A0A8H7IPF6_9PEZI</name>
<evidence type="ECO:0000256" key="1">
    <source>
        <dbReference type="SAM" id="SignalP"/>
    </source>
</evidence>
<feature type="signal peptide" evidence="1">
    <location>
        <begin position="1"/>
        <end position="18"/>
    </location>
</feature>
<comment type="caution">
    <text evidence="2">The sequence shown here is derived from an EMBL/GenBank/DDBJ whole genome shotgun (WGS) entry which is preliminary data.</text>
</comment>
<feature type="chain" id="PRO_5034948744" description="Apple domain-containing protein" evidence="1">
    <location>
        <begin position="19"/>
        <end position="334"/>
    </location>
</feature>
<protein>
    <recommendedName>
        <fullName evidence="4">Apple domain-containing protein</fullName>
    </recommendedName>
</protein>
<evidence type="ECO:0000313" key="2">
    <source>
        <dbReference type="EMBL" id="KAF9629579.1"/>
    </source>
</evidence>
<evidence type="ECO:0000313" key="3">
    <source>
        <dbReference type="Proteomes" id="UP000627934"/>
    </source>
</evidence>
<dbReference type="Proteomes" id="UP000627934">
    <property type="component" value="Unassembled WGS sequence"/>
</dbReference>
<sequence length="334" mass="34335">MMLPAVATLLAVASLAAGQITMTTYTIENCFTAYERGPVNITSVPTSVIVRTATGNGFARGIITPVVTVTPAISTETTTSVSTNTVRFTAPTEALTSGITTVTTTFTISSIISSISTFTSVVSVNSTITNTPTTTIPTQAGFTPTVRIDTVRVYPKQGTITSTITAQASTTTSTATSAVTTTTTIGSQRVNALLTFTSAVTTVVSSTTISVSTIFSTLTNTFTANAPVATVFAACAANNTISRVNGNPIAAGAQDLLVLTVADNPTDCCELCQITSNCTTSAFYDGTGDCMLGNGTGPGTNEFFTTDAEDDIIFYISNGKGNPSGNWYFGGLLS</sequence>
<gene>
    <name evidence="2" type="ORF">BFW01_g10782</name>
</gene>
<organism evidence="2 3">
    <name type="scientific">Lasiodiplodia theobromae</name>
    <dbReference type="NCBI Taxonomy" id="45133"/>
    <lineage>
        <taxon>Eukaryota</taxon>
        <taxon>Fungi</taxon>
        <taxon>Dikarya</taxon>
        <taxon>Ascomycota</taxon>
        <taxon>Pezizomycotina</taxon>
        <taxon>Dothideomycetes</taxon>
        <taxon>Dothideomycetes incertae sedis</taxon>
        <taxon>Botryosphaeriales</taxon>
        <taxon>Botryosphaeriaceae</taxon>
        <taxon>Lasiodiplodia</taxon>
    </lineage>
</organism>
<reference evidence="2" key="1">
    <citation type="submission" date="2016-08" db="EMBL/GenBank/DDBJ databases">
        <authorList>
            <person name="Yan J."/>
        </authorList>
    </citation>
    <scope>NUCLEOTIDE SEQUENCE</scope>
    <source>
        <strain evidence="2">CSS-01s</strain>
    </source>
</reference>
<proteinExistence type="predicted"/>
<keyword evidence="1" id="KW-0732">Signal</keyword>
<reference evidence="2" key="2">
    <citation type="journal article" date="2018" name="DNA Res.">
        <title>Comparative genome and transcriptome analyses reveal adaptations to opportunistic infections in woody plant degrading pathogens of Botryosphaeriaceae.</title>
        <authorList>
            <person name="Yan J.Y."/>
            <person name="Zhao W.S."/>
            <person name="Chen Z."/>
            <person name="Xing Q.K."/>
            <person name="Zhang W."/>
            <person name="Chethana K.W.T."/>
            <person name="Xue M.F."/>
            <person name="Xu J.P."/>
            <person name="Phillips A.J.L."/>
            <person name="Wang Y."/>
            <person name="Liu J.H."/>
            <person name="Liu M."/>
            <person name="Zhou Y."/>
            <person name="Jayawardena R.S."/>
            <person name="Manawasinghe I.S."/>
            <person name="Huang J.B."/>
            <person name="Qiao G.H."/>
            <person name="Fu C.Y."/>
            <person name="Guo F.F."/>
            <person name="Dissanayake A.J."/>
            <person name="Peng Y.L."/>
            <person name="Hyde K.D."/>
            <person name="Li X.H."/>
        </authorList>
    </citation>
    <scope>NUCLEOTIDE SEQUENCE</scope>
    <source>
        <strain evidence="2">CSS-01s</strain>
    </source>
</reference>
<dbReference type="AlphaFoldDB" id="A0A8H7IPF6"/>
<evidence type="ECO:0008006" key="4">
    <source>
        <dbReference type="Google" id="ProtNLM"/>
    </source>
</evidence>